<dbReference type="RefSeq" id="WP_036845527.1">
    <property type="nucleotide sequence ID" value="NZ_AYSJ01000009.1"/>
</dbReference>
<dbReference type="SUPFAM" id="SSF55729">
    <property type="entry name" value="Acyl-CoA N-acyltransferases (Nat)"/>
    <property type="match status" value="1"/>
</dbReference>
<dbReference type="Gene3D" id="3.40.630.30">
    <property type="match status" value="1"/>
</dbReference>
<organism evidence="1 2">
    <name type="scientific">Photorhabdus khanii NC19</name>
    <dbReference type="NCBI Taxonomy" id="1004151"/>
    <lineage>
        <taxon>Bacteria</taxon>
        <taxon>Pseudomonadati</taxon>
        <taxon>Pseudomonadota</taxon>
        <taxon>Gammaproteobacteria</taxon>
        <taxon>Enterobacterales</taxon>
        <taxon>Morganellaceae</taxon>
        <taxon>Photorhabdus</taxon>
    </lineage>
</organism>
<dbReference type="OrthoDB" id="7068114at2"/>
<reference evidence="1 2" key="1">
    <citation type="submission" date="2013-11" db="EMBL/GenBank/DDBJ databases">
        <title>Elucidation of the Photorhabdus temperata genome and generation of transposon mutant library to identify motility mutants.</title>
        <authorList>
            <person name="Hurst S.G.IV."/>
            <person name="Micheals B."/>
            <person name="Abebe-Akele F."/>
            <person name="Rowedder H."/>
            <person name="Bullock H."/>
            <person name="Jackobeck R."/>
            <person name="Janicki E."/>
            <person name="Tisa L.S."/>
        </authorList>
    </citation>
    <scope>NUCLEOTIDE SEQUENCE [LARGE SCALE GENOMIC DNA]</scope>
    <source>
        <strain evidence="1 2">NC19</strain>
    </source>
</reference>
<keyword evidence="2" id="KW-1185">Reference proteome</keyword>
<evidence type="ECO:0000313" key="2">
    <source>
        <dbReference type="Proteomes" id="UP000018957"/>
    </source>
</evidence>
<dbReference type="EMBL" id="AYSJ01000009">
    <property type="protein sequence ID" value="ETS31895.1"/>
    <property type="molecule type" value="Genomic_DNA"/>
</dbReference>
<dbReference type="Proteomes" id="UP000018957">
    <property type="component" value="Unassembled WGS sequence"/>
</dbReference>
<dbReference type="InterPro" id="IPR003447">
    <property type="entry name" value="FEMABX"/>
</dbReference>
<dbReference type="GO" id="GO:0016755">
    <property type="term" value="F:aminoacyltransferase activity"/>
    <property type="evidence" value="ECO:0007669"/>
    <property type="project" value="InterPro"/>
</dbReference>
<proteinExistence type="predicted"/>
<comment type="caution">
    <text evidence="1">The sequence shown here is derived from an EMBL/GenBank/DDBJ whole genome shotgun (WGS) entry which is preliminary data.</text>
</comment>
<dbReference type="PROSITE" id="PS51191">
    <property type="entry name" value="FEMABX"/>
    <property type="match status" value="1"/>
</dbReference>
<gene>
    <name evidence="1" type="ORF">PTE_01993</name>
</gene>
<dbReference type="PATRIC" id="fig|1004151.3.peg.2045"/>
<evidence type="ECO:0008006" key="3">
    <source>
        <dbReference type="Google" id="ProtNLM"/>
    </source>
</evidence>
<evidence type="ECO:0000313" key="1">
    <source>
        <dbReference type="EMBL" id="ETS31895.1"/>
    </source>
</evidence>
<dbReference type="GO" id="GO:0044038">
    <property type="term" value="P:cell wall macromolecule biosynthetic process"/>
    <property type="evidence" value="ECO:0007669"/>
    <property type="project" value="InterPro"/>
</dbReference>
<name>W3V9T6_9GAMM</name>
<accession>W3V9T6</accession>
<dbReference type="AlphaFoldDB" id="W3V9T6"/>
<dbReference type="InterPro" id="IPR016181">
    <property type="entry name" value="Acyl_CoA_acyltransferase"/>
</dbReference>
<sequence length="256" mass="30259">MFNCSYTRNGLKILEVYYTSDINKIYIDHKNRKYDILKCYQVNEKIPNLQEFHTLQIDLERSIDEIYSNFAKNTRNEINRNMKNDDIEYVINSKVSKENIELFITMFKDFDRMKNLNTNISELENTLIRNIDNLTFFQGLKDSNILVFNIYYHDNIRARLKCSISIRSDNNQERNLIGRTNRALCFKAISHFKENGYKIFDLGGISLSEKDKDKKNIDSFKSKFGGVLVTEYEGNSPLSLKGKLFMLLYKIKNKIR</sequence>
<protein>
    <recommendedName>
        <fullName evidence="3">BioF2-like acetyltransferase domain-containing protein</fullName>
    </recommendedName>
</protein>